<dbReference type="EMBL" id="FORU01000013">
    <property type="protein sequence ID" value="SFJ68310.1"/>
    <property type="molecule type" value="Genomic_DNA"/>
</dbReference>
<reference evidence="2" key="1">
    <citation type="submission" date="2016-10" db="EMBL/GenBank/DDBJ databases">
        <authorList>
            <person name="Varghese N."/>
            <person name="Submissions S."/>
        </authorList>
    </citation>
    <scope>NUCLEOTIDE SEQUENCE [LARGE SCALE GENOMIC DNA]</scope>
    <source>
        <strain evidence="2">DSM 26542</strain>
    </source>
</reference>
<dbReference type="Pfam" id="PF11236">
    <property type="entry name" value="DUF3037"/>
    <property type="match status" value="1"/>
</dbReference>
<dbReference type="AlphaFoldDB" id="A0A1I3TCH6"/>
<keyword evidence="2" id="KW-1185">Reference proteome</keyword>
<gene>
    <name evidence="1" type="ORF">SAMN04487893_1135</name>
</gene>
<evidence type="ECO:0000313" key="2">
    <source>
        <dbReference type="Proteomes" id="UP000243887"/>
    </source>
</evidence>
<dbReference type="RefSeq" id="WP_090680044.1">
    <property type="nucleotide sequence ID" value="NZ_FORU01000013.1"/>
</dbReference>
<dbReference type="STRING" id="1150112.SAMN04487893_1135"/>
<sequence>MLLYEFAIIRFVPKVEREEFINVGLLLFCKQKRELLGEVYLDESKVKLFTTEVCLEELKDHLDSFVSIAKALPNSGVIGQMEVSERFRWLAAVKSSCIQVSRPHPGQADDLDYEFKRLFNQLIL</sequence>
<evidence type="ECO:0008006" key="3">
    <source>
        <dbReference type="Google" id="ProtNLM"/>
    </source>
</evidence>
<proteinExistence type="predicted"/>
<evidence type="ECO:0000313" key="1">
    <source>
        <dbReference type="EMBL" id="SFJ68310.1"/>
    </source>
</evidence>
<accession>A0A1I3TCH6</accession>
<protein>
    <recommendedName>
        <fullName evidence="3">DUF3037 domain-containing protein</fullName>
    </recommendedName>
</protein>
<organism evidence="1 2">
    <name type="scientific">Myroides guanonis</name>
    <dbReference type="NCBI Taxonomy" id="1150112"/>
    <lineage>
        <taxon>Bacteria</taxon>
        <taxon>Pseudomonadati</taxon>
        <taxon>Bacteroidota</taxon>
        <taxon>Flavobacteriia</taxon>
        <taxon>Flavobacteriales</taxon>
        <taxon>Flavobacteriaceae</taxon>
        <taxon>Myroides</taxon>
    </lineage>
</organism>
<dbReference type="Proteomes" id="UP000243887">
    <property type="component" value="Unassembled WGS sequence"/>
</dbReference>
<dbReference type="InterPro" id="IPR021398">
    <property type="entry name" value="DUF3037"/>
</dbReference>
<dbReference type="OrthoDB" id="9803207at2"/>
<name>A0A1I3TCH6_9FLAO</name>